<evidence type="ECO:0000313" key="2">
    <source>
        <dbReference type="EMBL" id="ARF12564.1"/>
    </source>
</evidence>
<reference evidence="2" key="1">
    <citation type="journal article" date="2017" name="Science">
        <title>Giant viruses with an expanded complement of translation system components.</title>
        <authorList>
            <person name="Schulz F."/>
            <person name="Yutin N."/>
            <person name="Ivanova N.N."/>
            <person name="Ortega D.R."/>
            <person name="Lee T.K."/>
            <person name="Vierheilig J."/>
            <person name="Daims H."/>
            <person name="Horn M."/>
            <person name="Wagner M."/>
            <person name="Jensen G.J."/>
            <person name="Kyrpides N.C."/>
            <person name="Koonin E.V."/>
            <person name="Woyke T."/>
        </authorList>
    </citation>
    <scope>NUCLEOTIDE SEQUENCE</scope>
    <source>
        <strain evidence="2">KNV1</strain>
    </source>
</reference>
<organism evidence="2">
    <name type="scientific">Klosneuvirus KNV1</name>
    <dbReference type="NCBI Taxonomy" id="1977640"/>
    <lineage>
        <taxon>Viruses</taxon>
        <taxon>Varidnaviria</taxon>
        <taxon>Bamfordvirae</taxon>
        <taxon>Nucleocytoviricota</taxon>
        <taxon>Megaviricetes</taxon>
        <taxon>Imitervirales</taxon>
        <taxon>Mimiviridae</taxon>
        <taxon>Klosneuvirinae</taxon>
        <taxon>Klosneuvirus</taxon>
    </lineage>
</organism>
<sequence length="202" mass="24381">MDETYIVFLDIDGVLFDPLNFNINYHTQQVRYIDLVRHFDSVALSNLHYLIDTIENKTNKKVHIVLSSAWRMLGDFNQILKLFEQHNFSNYLIDKTPYIGDYDRDIEIHAWLEKHKNNYNIINYIILDDNDFNLSTRFGKRFIHCTKLFDGKAFENALDTMLNHKYEEKNHNDKLNKNKYFYVLTILNNLILWSIIFYLWLN</sequence>
<name>A0A1V0SLR1_9VIRU</name>
<gene>
    <name evidence="2" type="ORF">Klosneuvirus_7_9</name>
</gene>
<keyword evidence="1" id="KW-0472">Membrane</keyword>
<keyword evidence="1" id="KW-0812">Transmembrane</keyword>
<dbReference type="EMBL" id="KY684114">
    <property type="protein sequence ID" value="ARF12564.1"/>
    <property type="molecule type" value="Genomic_DNA"/>
</dbReference>
<keyword evidence="1" id="KW-1133">Transmembrane helix</keyword>
<feature type="transmembrane region" description="Helical" evidence="1">
    <location>
        <begin position="180"/>
        <end position="201"/>
    </location>
</feature>
<dbReference type="Pfam" id="PF18143">
    <property type="entry name" value="HAD_SAK_2"/>
    <property type="match status" value="1"/>
</dbReference>
<accession>A0A1V0SLR1</accession>
<evidence type="ECO:0000256" key="1">
    <source>
        <dbReference type="SAM" id="Phobius"/>
    </source>
</evidence>
<proteinExistence type="predicted"/>
<protein>
    <submittedName>
        <fullName evidence="2">Uncharacterized protein</fullName>
    </submittedName>
</protein>